<reference evidence="2" key="1">
    <citation type="journal article" date="2019" name="Int. J. Syst. Evol. Microbiol.">
        <title>The Global Catalogue of Microorganisms (GCM) 10K type strain sequencing project: providing services to taxonomists for standard genome sequencing and annotation.</title>
        <authorList>
            <consortium name="The Broad Institute Genomics Platform"/>
            <consortium name="The Broad Institute Genome Sequencing Center for Infectious Disease"/>
            <person name="Wu L."/>
            <person name="Ma J."/>
        </authorList>
    </citation>
    <scope>NUCLEOTIDE SEQUENCE [LARGE SCALE GENOMIC DNA]</scope>
    <source>
        <strain evidence="2">JCM 3380</strain>
    </source>
</reference>
<protein>
    <submittedName>
        <fullName evidence="1">Uncharacterized protein</fullName>
    </submittedName>
</protein>
<comment type="caution">
    <text evidence="1">The sequence shown here is derived from an EMBL/GenBank/DDBJ whole genome shotgun (WGS) entry which is preliminary data.</text>
</comment>
<gene>
    <name evidence="1" type="ORF">GCM10010492_59770</name>
</gene>
<proteinExistence type="predicted"/>
<dbReference type="InterPro" id="IPR023393">
    <property type="entry name" value="START-like_dom_sf"/>
</dbReference>
<dbReference type="Pfam" id="PF10604">
    <property type="entry name" value="Polyketide_cyc2"/>
    <property type="match status" value="1"/>
</dbReference>
<dbReference type="Proteomes" id="UP001500416">
    <property type="component" value="Unassembled WGS sequence"/>
</dbReference>
<dbReference type="EMBL" id="BAAABU010000019">
    <property type="protein sequence ID" value="GAA0251443.1"/>
    <property type="molecule type" value="Genomic_DNA"/>
</dbReference>
<evidence type="ECO:0000313" key="1">
    <source>
        <dbReference type="EMBL" id="GAA0251443.1"/>
    </source>
</evidence>
<dbReference type="RefSeq" id="WP_343937281.1">
    <property type="nucleotide sequence ID" value="NZ_BAAABU010000019.1"/>
</dbReference>
<sequence>MSRTVRVTLTRSVPTDADAVFEVMTDLDDVSVWLPAGLDVDRYGPDLVRLWIGRGGVHHIVERRVDVDWESRRITWGTAGASYSGTARVLHIAPGRSAVTAQVELHHATHRATVETWLHHALDGLAEAVAAEHDCAPWWAGTVLT</sequence>
<evidence type="ECO:0000313" key="2">
    <source>
        <dbReference type="Proteomes" id="UP001500416"/>
    </source>
</evidence>
<name>A0ABP3E3F6_9PSEU</name>
<accession>A0ABP3E3F6</accession>
<dbReference type="Gene3D" id="3.30.530.20">
    <property type="match status" value="1"/>
</dbReference>
<dbReference type="InterPro" id="IPR019587">
    <property type="entry name" value="Polyketide_cyclase/dehydratase"/>
</dbReference>
<organism evidence="1 2">
    <name type="scientific">Saccharothrix mutabilis subsp. mutabilis</name>
    <dbReference type="NCBI Taxonomy" id="66855"/>
    <lineage>
        <taxon>Bacteria</taxon>
        <taxon>Bacillati</taxon>
        <taxon>Actinomycetota</taxon>
        <taxon>Actinomycetes</taxon>
        <taxon>Pseudonocardiales</taxon>
        <taxon>Pseudonocardiaceae</taxon>
        <taxon>Saccharothrix</taxon>
    </lineage>
</organism>
<dbReference type="SUPFAM" id="SSF55961">
    <property type="entry name" value="Bet v1-like"/>
    <property type="match status" value="1"/>
</dbReference>
<keyword evidence="2" id="KW-1185">Reference proteome</keyword>